<dbReference type="RefSeq" id="WP_249830420.1">
    <property type="nucleotide sequence ID" value="NZ_JAMGBE010000001.1"/>
</dbReference>
<gene>
    <name evidence="1" type="ORF">LZ538_02520</name>
</gene>
<name>A0ABT0RZ95_9SPHN</name>
<dbReference type="Proteomes" id="UP001165342">
    <property type="component" value="Unassembled WGS sequence"/>
</dbReference>
<protein>
    <recommendedName>
        <fullName evidence="3">ATP-grasp domain-containing protein</fullName>
    </recommendedName>
</protein>
<organism evidence="1 2">
    <name type="scientific">Sphingomonas hankyongi</name>
    <dbReference type="NCBI Taxonomy" id="2908209"/>
    <lineage>
        <taxon>Bacteria</taxon>
        <taxon>Pseudomonadati</taxon>
        <taxon>Pseudomonadota</taxon>
        <taxon>Alphaproteobacteria</taxon>
        <taxon>Sphingomonadales</taxon>
        <taxon>Sphingomonadaceae</taxon>
        <taxon>Sphingomonas</taxon>
    </lineage>
</organism>
<keyword evidence="2" id="KW-1185">Reference proteome</keyword>
<sequence>MAKLVIVTHEFDVFVRRDPSGAISSMYMLWDVMNHLAAMGHDCHVTTGPKPHPGDIALLHVDASVVPEEYLALAAHYEATINFAATDITKRRISSLRLAPGDDWSGPVIVKSNLNSEGKPEVAHNRLAENRKRAMPHPGAMRTPYRIFNHRDEVDDADWQDPSLIVEKFITEPDASGGFAFRTWVFMGSRERCTRFVGPKPIGKANDAVENKPVDVPPELRAERERLGFDFGKFDWIMHDGHAVLIDANRTPGTARSIESFISAGSKNLADGLNGLIADRLPRRFKRGSVGSLARQ</sequence>
<accession>A0ABT0RZ95</accession>
<evidence type="ECO:0008006" key="3">
    <source>
        <dbReference type="Google" id="ProtNLM"/>
    </source>
</evidence>
<proteinExistence type="predicted"/>
<comment type="caution">
    <text evidence="1">The sequence shown here is derived from an EMBL/GenBank/DDBJ whole genome shotgun (WGS) entry which is preliminary data.</text>
</comment>
<dbReference type="EMBL" id="JAMGBE010000001">
    <property type="protein sequence ID" value="MCL6728927.1"/>
    <property type="molecule type" value="Genomic_DNA"/>
</dbReference>
<evidence type="ECO:0000313" key="1">
    <source>
        <dbReference type="EMBL" id="MCL6728927.1"/>
    </source>
</evidence>
<reference evidence="1" key="1">
    <citation type="submission" date="2022-05" db="EMBL/GenBank/DDBJ databases">
        <authorList>
            <person name="Jo J.-H."/>
            <person name="Im W.-T."/>
        </authorList>
    </citation>
    <scope>NUCLEOTIDE SEQUENCE</scope>
    <source>
        <strain evidence="1">SE220</strain>
    </source>
</reference>
<evidence type="ECO:0000313" key="2">
    <source>
        <dbReference type="Proteomes" id="UP001165342"/>
    </source>
</evidence>